<reference evidence="1 2" key="1">
    <citation type="journal article" date="2018" name="Plant Biotechnol. Rep.">
        <title>Diversity and antifungal activity of endophytic bacteria associated with Panax ginseng seedlings.</title>
        <authorList>
            <person name="Park J.M."/>
            <person name="Hong C.E."/>
            <person name="Jo S.H."/>
        </authorList>
    </citation>
    <scope>NUCLEOTIDE SEQUENCE [LARGE SCALE GENOMIC DNA]</scope>
    <source>
        <strain evidence="1 2">PgKB20</strain>
    </source>
</reference>
<dbReference type="AlphaFoldDB" id="A0A498TZW5"/>
<protein>
    <submittedName>
        <fullName evidence="1">Uncharacterized protein</fullName>
    </submittedName>
</protein>
<dbReference type="EMBL" id="CP043404">
    <property type="protein sequence ID" value="QEK62738.1"/>
    <property type="molecule type" value="Genomic_DNA"/>
</dbReference>
<evidence type="ECO:0000313" key="2">
    <source>
        <dbReference type="Proteomes" id="UP000325032"/>
    </source>
</evidence>
<name>A0A498TZW5_BACIA</name>
<evidence type="ECO:0000313" key="1">
    <source>
        <dbReference type="EMBL" id="QEK62738.1"/>
    </source>
</evidence>
<organism evidence="1 2">
    <name type="scientific">Bacillus safensis</name>
    <dbReference type="NCBI Taxonomy" id="561879"/>
    <lineage>
        <taxon>Bacteria</taxon>
        <taxon>Bacillati</taxon>
        <taxon>Bacillota</taxon>
        <taxon>Bacilli</taxon>
        <taxon>Bacillales</taxon>
        <taxon>Bacillaceae</taxon>
        <taxon>Bacillus</taxon>
    </lineage>
</organism>
<keyword evidence="2" id="KW-1185">Reference proteome</keyword>
<proteinExistence type="predicted"/>
<accession>A0A5C0WDN0</accession>
<sequence length="58" mass="6609">MILYFLAGFIGIIIATIMLGIEIEGYTFLTSFILKMFGMSIFVGSIWLINQNREECPK</sequence>
<accession>A0A498TZW5</accession>
<dbReference type="Proteomes" id="UP000325032">
    <property type="component" value="Chromosome"/>
</dbReference>
<gene>
    <name evidence="1" type="ORF">FX981_00923</name>
</gene>